<evidence type="ECO:0000313" key="1">
    <source>
        <dbReference type="EMBL" id="PRZ12930.1"/>
    </source>
</evidence>
<dbReference type="EMBL" id="PVTY01000017">
    <property type="protein sequence ID" value="PRZ12930.1"/>
    <property type="molecule type" value="Genomic_DNA"/>
</dbReference>
<gene>
    <name evidence="1" type="ORF">BCL67_11732</name>
</gene>
<organism evidence="1 2">
    <name type="scientific">Nesterenkonia sandarakina</name>
    <dbReference type="NCBI Taxonomy" id="272918"/>
    <lineage>
        <taxon>Bacteria</taxon>
        <taxon>Bacillati</taxon>
        <taxon>Actinomycetota</taxon>
        <taxon>Actinomycetes</taxon>
        <taxon>Micrococcales</taxon>
        <taxon>Micrococcaceae</taxon>
        <taxon>Nesterenkonia</taxon>
    </lineage>
</organism>
<dbReference type="InterPro" id="IPR023214">
    <property type="entry name" value="HAD_sf"/>
</dbReference>
<evidence type="ECO:0000313" key="2">
    <source>
        <dbReference type="Proteomes" id="UP000238217"/>
    </source>
</evidence>
<dbReference type="Pfam" id="PF13242">
    <property type="entry name" value="Hydrolase_like"/>
    <property type="match status" value="1"/>
</dbReference>
<protein>
    <submittedName>
        <fullName evidence="1">NagD protein</fullName>
    </submittedName>
</protein>
<dbReference type="Proteomes" id="UP000238217">
    <property type="component" value="Unassembled WGS sequence"/>
</dbReference>
<dbReference type="Gene3D" id="3.40.50.1000">
    <property type="entry name" value="HAD superfamily/HAD-like"/>
    <property type="match status" value="1"/>
</dbReference>
<dbReference type="InterPro" id="IPR036412">
    <property type="entry name" value="HAD-like_sf"/>
</dbReference>
<keyword evidence="2" id="KW-1185">Reference proteome</keyword>
<reference evidence="1 2" key="1">
    <citation type="submission" date="2018-03" db="EMBL/GenBank/DDBJ databases">
        <title>Comparative analysis of microorganisms from saline springs in Andes Mountain Range, Colombia.</title>
        <authorList>
            <person name="Rubin E."/>
        </authorList>
    </citation>
    <scope>NUCLEOTIDE SEQUENCE [LARGE SCALE GENOMIC DNA]</scope>
    <source>
        <strain evidence="1 2">CG 35</strain>
    </source>
</reference>
<comment type="caution">
    <text evidence="1">The sequence shown here is derived from an EMBL/GenBank/DDBJ whole genome shotgun (WGS) entry which is preliminary data.</text>
</comment>
<name>A0A2T0YDM2_9MICC</name>
<accession>A0A2T0YDM2</accession>
<dbReference type="AlphaFoldDB" id="A0A2T0YDM2"/>
<proteinExistence type="predicted"/>
<sequence>MIGDRMDTDILAGIEVGRHTVLVMIEISSRASIADFPFRPNQIVNGVYELLDDPVDRDDDSQ</sequence>
<dbReference type="SUPFAM" id="SSF56784">
    <property type="entry name" value="HAD-like"/>
    <property type="match status" value="1"/>
</dbReference>